<organism evidence="2 3">
    <name type="scientific">Riccia fluitans</name>
    <dbReference type="NCBI Taxonomy" id="41844"/>
    <lineage>
        <taxon>Eukaryota</taxon>
        <taxon>Viridiplantae</taxon>
        <taxon>Streptophyta</taxon>
        <taxon>Embryophyta</taxon>
        <taxon>Marchantiophyta</taxon>
        <taxon>Marchantiopsida</taxon>
        <taxon>Marchantiidae</taxon>
        <taxon>Marchantiales</taxon>
        <taxon>Ricciaceae</taxon>
        <taxon>Riccia</taxon>
    </lineage>
</organism>
<comment type="caution">
    <text evidence="2">The sequence shown here is derived from an EMBL/GenBank/DDBJ whole genome shotgun (WGS) entry which is preliminary data.</text>
</comment>
<sequence length="101" mass="11003">MENKNQVKIYGTVVLLCQSRKRALVLRDPDAAENLSLQEKDGRMVKAAPELAGQCGRDKALISLVAVAAVGFWGYGTDIEIRRQRKKSSKRNDEEGGGGGN</sequence>
<evidence type="ECO:0000313" key="3">
    <source>
        <dbReference type="Proteomes" id="UP001605036"/>
    </source>
</evidence>
<gene>
    <name evidence="2" type="ORF">R1flu_001580</name>
</gene>
<accession>A0ABD1Y3N9</accession>
<reference evidence="2 3" key="1">
    <citation type="submission" date="2024-09" db="EMBL/GenBank/DDBJ databases">
        <title>Chromosome-scale assembly of Riccia fluitans.</title>
        <authorList>
            <person name="Paukszto L."/>
            <person name="Sawicki J."/>
            <person name="Karawczyk K."/>
            <person name="Piernik-Szablinska J."/>
            <person name="Szczecinska M."/>
            <person name="Mazdziarz M."/>
        </authorList>
    </citation>
    <scope>NUCLEOTIDE SEQUENCE [LARGE SCALE GENOMIC DNA]</scope>
    <source>
        <strain evidence="2">Rf_01</strain>
        <tissue evidence="2">Aerial parts of the thallus</tissue>
    </source>
</reference>
<dbReference type="Proteomes" id="UP001605036">
    <property type="component" value="Unassembled WGS sequence"/>
</dbReference>
<proteinExistence type="predicted"/>
<keyword evidence="1" id="KW-0472">Membrane</keyword>
<dbReference type="AlphaFoldDB" id="A0ABD1Y3N9"/>
<feature type="transmembrane region" description="Helical" evidence="1">
    <location>
        <begin position="60"/>
        <end position="81"/>
    </location>
</feature>
<name>A0ABD1Y3N9_9MARC</name>
<evidence type="ECO:0000313" key="2">
    <source>
        <dbReference type="EMBL" id="KAL2621375.1"/>
    </source>
</evidence>
<keyword evidence="1" id="KW-1133">Transmembrane helix</keyword>
<evidence type="ECO:0000256" key="1">
    <source>
        <dbReference type="SAM" id="Phobius"/>
    </source>
</evidence>
<keyword evidence="3" id="KW-1185">Reference proteome</keyword>
<dbReference type="EMBL" id="JBHFFA010000006">
    <property type="protein sequence ID" value="KAL2621375.1"/>
    <property type="molecule type" value="Genomic_DNA"/>
</dbReference>
<keyword evidence="1" id="KW-0812">Transmembrane</keyword>
<protein>
    <submittedName>
        <fullName evidence="2">Uncharacterized protein</fullName>
    </submittedName>
</protein>